<dbReference type="AlphaFoldDB" id="A0AAU9PPH6"/>
<evidence type="ECO:0000313" key="2">
    <source>
        <dbReference type="EMBL" id="CAH1452321.1"/>
    </source>
</evidence>
<proteinExistence type="predicted"/>
<keyword evidence="1" id="KW-1133">Transmembrane helix</keyword>
<dbReference type="Proteomes" id="UP001157418">
    <property type="component" value="Unassembled WGS sequence"/>
</dbReference>
<organism evidence="2 3">
    <name type="scientific">Lactuca virosa</name>
    <dbReference type="NCBI Taxonomy" id="75947"/>
    <lineage>
        <taxon>Eukaryota</taxon>
        <taxon>Viridiplantae</taxon>
        <taxon>Streptophyta</taxon>
        <taxon>Embryophyta</taxon>
        <taxon>Tracheophyta</taxon>
        <taxon>Spermatophyta</taxon>
        <taxon>Magnoliopsida</taxon>
        <taxon>eudicotyledons</taxon>
        <taxon>Gunneridae</taxon>
        <taxon>Pentapetalae</taxon>
        <taxon>asterids</taxon>
        <taxon>campanulids</taxon>
        <taxon>Asterales</taxon>
        <taxon>Asteraceae</taxon>
        <taxon>Cichorioideae</taxon>
        <taxon>Cichorieae</taxon>
        <taxon>Lactucinae</taxon>
        <taxon>Lactuca</taxon>
    </lineage>
</organism>
<dbReference type="PANTHER" id="PTHR33248">
    <property type="entry name" value="ZINC ION-BINDING PROTEIN"/>
    <property type="match status" value="1"/>
</dbReference>
<evidence type="ECO:0000313" key="3">
    <source>
        <dbReference type="Proteomes" id="UP001157418"/>
    </source>
</evidence>
<sequence>MASSSTGSMTSGLQNVNVKFRNIKNPMVLYRCGVEASFSISWMDKNLGRKFRGCTNFKDPFRYCKFFMWLDPPLASEDYKNRMYQMHLALVGMADGNAQLEQVIVDQNRRLMLMMKLLFIMVMLFEVMLVTWIVLLVKV</sequence>
<reference evidence="2 3" key="1">
    <citation type="submission" date="2022-01" db="EMBL/GenBank/DDBJ databases">
        <authorList>
            <person name="Xiong W."/>
            <person name="Schranz E."/>
        </authorList>
    </citation>
    <scope>NUCLEOTIDE SEQUENCE [LARGE SCALE GENOMIC DNA]</scope>
</reference>
<dbReference type="EMBL" id="CAKMRJ010005745">
    <property type="protein sequence ID" value="CAH1452321.1"/>
    <property type="molecule type" value="Genomic_DNA"/>
</dbReference>
<keyword evidence="3" id="KW-1185">Reference proteome</keyword>
<feature type="transmembrane region" description="Helical" evidence="1">
    <location>
        <begin position="117"/>
        <end position="137"/>
    </location>
</feature>
<keyword evidence="1" id="KW-0812">Transmembrane</keyword>
<gene>
    <name evidence="2" type="ORF">LVIROSA_LOCUS37625</name>
</gene>
<evidence type="ECO:0000256" key="1">
    <source>
        <dbReference type="SAM" id="Phobius"/>
    </source>
</evidence>
<accession>A0AAU9PPH6</accession>
<evidence type="ECO:0008006" key="4">
    <source>
        <dbReference type="Google" id="ProtNLM"/>
    </source>
</evidence>
<keyword evidence="1" id="KW-0472">Membrane</keyword>
<protein>
    <recommendedName>
        <fullName evidence="4">Zinc finger GRF-type domain-containing protein</fullName>
    </recommendedName>
</protein>
<name>A0AAU9PPH6_9ASTR</name>
<comment type="caution">
    <text evidence="2">The sequence shown here is derived from an EMBL/GenBank/DDBJ whole genome shotgun (WGS) entry which is preliminary data.</text>
</comment>